<feature type="compositionally biased region" description="Basic and acidic residues" evidence="8">
    <location>
        <begin position="1"/>
        <end position="17"/>
    </location>
</feature>
<dbReference type="FunFam" id="3.30.300.30:FF:000015">
    <property type="entry name" value="Nonribosomal peptide synthase SidD"/>
    <property type="match status" value="1"/>
</dbReference>
<evidence type="ECO:0000256" key="3">
    <source>
        <dbReference type="ARBA" id="ARBA00022553"/>
    </source>
</evidence>
<dbReference type="InterPro" id="IPR020845">
    <property type="entry name" value="AMP-binding_CS"/>
</dbReference>
<dbReference type="Pfam" id="PF00668">
    <property type="entry name" value="Condensation"/>
    <property type="match status" value="3"/>
</dbReference>
<dbReference type="Gene3D" id="3.30.300.30">
    <property type="match status" value="4"/>
</dbReference>
<evidence type="ECO:0000256" key="2">
    <source>
        <dbReference type="ARBA" id="ARBA00022450"/>
    </source>
</evidence>
<dbReference type="EMBL" id="SRPO01000208">
    <property type="protein sequence ID" value="KAG5936654.1"/>
    <property type="molecule type" value="Genomic_DNA"/>
</dbReference>
<evidence type="ECO:0000313" key="11">
    <source>
        <dbReference type="Proteomes" id="UP000706124"/>
    </source>
</evidence>
<name>A0A9P7SH45_9HYPO</name>
<evidence type="ECO:0000256" key="4">
    <source>
        <dbReference type="ARBA" id="ARBA00022598"/>
    </source>
</evidence>
<keyword evidence="6" id="KW-0677">Repeat</keyword>
<protein>
    <submittedName>
        <fullName evidence="10">NRPS protein</fullName>
    </submittedName>
</protein>
<feature type="region of interest" description="Disordered" evidence="8">
    <location>
        <begin position="1"/>
        <end position="22"/>
    </location>
</feature>
<evidence type="ECO:0000259" key="9">
    <source>
        <dbReference type="PROSITE" id="PS50075"/>
    </source>
</evidence>
<dbReference type="GO" id="GO:0031177">
    <property type="term" value="F:phosphopantetheine binding"/>
    <property type="evidence" value="ECO:0007669"/>
    <property type="project" value="TreeGrafter"/>
</dbReference>
<dbReference type="Gene3D" id="2.30.38.10">
    <property type="entry name" value="Luciferase, Domain 3"/>
    <property type="match status" value="2"/>
</dbReference>
<comment type="caution">
    <text evidence="10">The sequence shown here is derived from an EMBL/GenBank/DDBJ whole genome shotgun (WGS) entry which is preliminary data.</text>
</comment>
<dbReference type="NCBIfam" id="TIGR01733">
    <property type="entry name" value="AA-adenyl-dom"/>
    <property type="match status" value="3"/>
</dbReference>
<dbReference type="InterPro" id="IPR000873">
    <property type="entry name" value="AMP-dep_synth/lig_dom"/>
</dbReference>
<evidence type="ECO:0000256" key="5">
    <source>
        <dbReference type="ARBA" id="ARBA00022679"/>
    </source>
</evidence>
<dbReference type="CDD" id="cd05918">
    <property type="entry name" value="A_NRPS_SidN3_like"/>
    <property type="match status" value="2"/>
</dbReference>
<dbReference type="PROSITE" id="PS50075">
    <property type="entry name" value="CARRIER"/>
    <property type="match status" value="2"/>
</dbReference>
<dbReference type="SUPFAM" id="SSF47336">
    <property type="entry name" value="ACP-like"/>
    <property type="match status" value="2"/>
</dbReference>
<evidence type="ECO:0000256" key="1">
    <source>
        <dbReference type="ARBA" id="ARBA00005107"/>
    </source>
</evidence>
<dbReference type="Proteomes" id="UP000706124">
    <property type="component" value="Unassembled WGS sequence"/>
</dbReference>
<evidence type="ECO:0000256" key="6">
    <source>
        <dbReference type="ARBA" id="ARBA00022737"/>
    </source>
</evidence>
<dbReference type="SUPFAM" id="SSF56801">
    <property type="entry name" value="Acetyl-CoA synthetase-like"/>
    <property type="match status" value="3"/>
</dbReference>
<dbReference type="GO" id="GO:0005737">
    <property type="term" value="C:cytoplasm"/>
    <property type="evidence" value="ECO:0007669"/>
    <property type="project" value="TreeGrafter"/>
</dbReference>
<keyword evidence="2" id="KW-0596">Phosphopantetheine</keyword>
<dbReference type="GO" id="GO:0044550">
    <property type="term" value="P:secondary metabolite biosynthetic process"/>
    <property type="evidence" value="ECO:0007669"/>
    <property type="project" value="TreeGrafter"/>
</dbReference>
<dbReference type="NCBIfam" id="NF003417">
    <property type="entry name" value="PRK04813.1"/>
    <property type="match status" value="4"/>
</dbReference>
<evidence type="ECO:0000256" key="8">
    <source>
        <dbReference type="SAM" id="MobiDB-lite"/>
    </source>
</evidence>
<dbReference type="CDD" id="cd05930">
    <property type="entry name" value="A_NRPS"/>
    <property type="match status" value="1"/>
</dbReference>
<dbReference type="Pfam" id="PF00501">
    <property type="entry name" value="AMP-binding"/>
    <property type="match status" value="3"/>
</dbReference>
<proteinExistence type="inferred from homology"/>
<dbReference type="Gene3D" id="3.40.50.150">
    <property type="entry name" value="Vaccinia Virus protein VP39"/>
    <property type="match status" value="1"/>
</dbReference>
<keyword evidence="5" id="KW-0808">Transferase</keyword>
<keyword evidence="3" id="KW-0597">Phosphoprotein</keyword>
<dbReference type="PROSITE" id="PS00455">
    <property type="entry name" value="AMP_BINDING"/>
    <property type="match status" value="3"/>
</dbReference>
<sequence>MENSRDTEGHKAGEGNGHKIYQMEFGHGPCQVKPQEEVKHSNCQISAFLDMASPTAVSPTSGADSPASGAVSEPVQKIDDSQQLQSDIHNQQLQYWMRKLETSRAAVLLFDHPQSAIVSEMTAVRPFQINDTMRHHLKAYCEQHQLTAFVVLLAAFRATHYRLTGDADATIGAVKRSCHAQNSNNVDVPLSDLRCIRTTVENETFIQLSHQVLKVVIEAEENSFVRFEDILVHLQALQGSSRHSLVQLLYVMADESGSETAAKLNECCPPSSPQFDIAMCLHQESSGLRGEIRYSPALFETGTIDSLISIFLTILHEGLAEPSVMIATVPLLAADDYSRLDALDLLHIQKTNYPRESSVIDAFHLQVMAAGGKLAVKDETSQLTYTELDQQSNVLAEWLMLQSLPAETLVGILAYRSCEAVIAMLGVLKANLAYLPLDGKTPSGRIEVILAAIPGHKLILVGSDDLKSSVQVKDEDAEVIRIADILKGEDHGRSGIVTSRVWPSATSLAYVMFTSGSTGNPKGVMVEHRSIVRLGMQNNMVQHHSPSSTIAHIASIAFDMSTWEIFTSLLNGGTLICISTIALLDCPTIADIILREQIQVMLITPALLKRYLHGCPEAIGSLNALYVGGDRSDPQDLAVAQKLIRGNVINAYGPTENTGASTVHCLSSTATEAFANGVPIGRALSNSGAYVMDPHQRLVPLGVVGELVVTGDGLARGYLDPQQNADRFITAEIAGNRVRAYRTGDFVRHRPTDGLLEFFGRMDQQVKIRGQRVELGEIDHVLSTHDCVKEVATVLLDGEDDLSQISSFVTIMESDTQLDERPRDDFESESKLVEDWKKRIDTETYIFFEGIRPELMGKDFVGWTSMYDGTEIDKEEMCEWLDDTMKTIINGEPPGHVLEIGTGSGMILFNLIDELQSYTGLEPSGRVADYVKEMMKSIPGSAHKVNIYKATAADLNRLPISMSPNTVILNSVIQYFPSLDYLLRLIHDILQLEEVRTIFFGDVRSYALYREFLTARALRIAGDNAKKDDIRGIMSSLEQAEMELLVDPAFFVGLQSLFPDQIYHVEILPKRMQATNELSCYRYAAVLHIKSRTTPQSEVHDLDANEWVDFAARQLDRESLARLLRQASTPTPVIGVCNISNRKVAFEKGVVDSLCIHGGHEFDLNWMKAVRQKVDMIPSLSAKDLVSLAEEAGYRVEISWARQFQQRGAMDAVFHRYSRSGERRTLFRFPISKTNPGLQSLGTKPLQTQRTKRIQMELKKMLQEKLPPYMVPQSVLVLEKMPLNTNGKIDRQVLAHLIQPRITVRRQVDRQSSSIEWKIKQIWGEVLKIDPSEIDAGQDFFMLGGNSIAAMMMVAGAHKVGINLTVEDLFRHPILMDLACQSTQMLHDFPSDTKSFDLLGDETDVAATLRDISDHYHLDPSTVQDAYPCTPLQEGLIAISSMHSGTFTMQVVLEVSDDIGITDLCKAWETVVHATPILRTRIVQHQTLGLIQIVLSNRVHWIDATDLDEYLDTDRKQIMGLGQPLSRHAIVKDVGTRTWFVWTVHHALFDAWSMHLIIDAFSQAYHGGEGGDRLGETAGTQFSRFIRYIQLQDDMKTTEFWRQSLKDYDSVPYPSMSSPVKQSIADSVVECLIANPKEKRSGITTAILVRTALALVVGAMSDSDDVVFGVTLSGRSAPVEGLEKLVGPTIATVPLRIQLDQNKKVSELLKMVQQQATDMIPFEQSGLQKIATTCPEAERACGFQLLLVVQPQNDDDSNGFISKNMLGTWRDGSPKYWTDTHPLTIEVRLGAHEIVASATFKSEVIDRWTVKKMMQRLRFVLHQLDISSPETTLQQISMVTQEDLQQIWNWNGIVPPTIHSDVYDDIARWRKTDPDAPAVCAWDGNLTYAVLDQLVTQLARRLVASGIAQNCLVSLCFNKSMWTTVAMLGAIRAGGGFILLDPSLPEQRLLAAVRRAQPRLILTSAVNQALASRLVDQTVTLDWKFFSELDKEHGISDQLQPPSPSSIAYIMFTSGSTGKPKGVQISHGNLSSALHHQASSFAFSPSSRIYDFASYSFDTCIEDVFAVLYAGGCICVPSDDDRRENFEQSINSLRANTLQLTPSVISLLSPDSVPGVHTIILGGEALRVTDILPWWGKVRILNAYGPSECTPTSTINSNAACPEEAIHIGKGTGLVTWIVNPANSDELAPPGCVGELLLEGPLVGNGYLNDDDRTMAAFVEDLPWLSRGATGRPGRHGRLYKTGDLVRYGDETGKLIFVGRKDTQVKVRGQRVEMGEIEHWVKVLVSEASQVAVETVLLPPGHGSTSDSMLIVAFLQINSQPIEKSDVTATDAKVYSSSLALADQLIDHLPSYMVPTHFLSLESLPMTTTGKLNRSRLRDLGATFAAEQLSKTRSPLPIRQPTSEAELLLQDIWARVLGIDAINIGLDDHFFRLGGNSIAAMRLAAEARKVGLLIEVKEIFRSPILSQQARNQPIKELPTIIRPIPAFSMLGSTKQNLREEIAIHCGLDSVQVEDAYPCTPLQEGLISLTAKRHGDYTLRAILEMAGDVNISAFKGAWEKVVQLHAILRTRIIQHEQHGLMQVVLADQGIDWIEATDLNIYLQNDRKQPMGLGKSLTHFSLVKNSSGKIQWFVWTVHHALYDGWSMNLITDAAKRAYQGASIIPGPQFQTFLHYIRKQNLAEAEEYWQNTLANCECVQFPASPPFVDQPVPETKVEYQFSHPLQQCFEDITRSNLIRAAWALIASQMSDTNDVVFGATVSGRNAPVPDIDRMVAPTFATVPVRIQLDKNQTVADYLHAVQLQATDMIPFEQSGLHRIAKISPHCANACSFQTLVVVEAHDTATNTIQDDMWKWEDDNTSEAFSAYALVLQVIATKDHMAVSAVFDNKIIQTWVVERLLRRLQHVLEQFDSPIVYRKKIKDIAMITPEELDLVWGWNRTVPSTSDRCVPDIFEARVRSQPHAPAVCAWDGEHSYQELSRLSTGLAVRLIGLGAQEGDIIPLCFEKSLWTTVAILGVLKSGASFVLLDPSLPEHRLQSMVKQTRAKMMISSRVNHALSMKWNLRVVTIDDPDLLSASCDSSEPILLRPATPSSTMYVVFTSGSTGTPKGTVITHGNMSSALAHQAERLGLTALSRLYDFSPYGFDMSICNVFVTLALGCCLCVPRDSDRHNRLAESIAEMEATSVILTPSVARLLRPEQMPKLNSVMFIGESLHVHDVDRWSKSVRIINLYGPCECTPISTINDSQDESHSVVARREIATCIGMGAGSVTWVVDAGDHSMLLPPGCVGELLLEGPLVGDGYLHDAERTAASFIKDPPWLTQHPQYGRRGRLYKTGDMVRYNEDGNLVFVGRKDAQIKINGQRVESGEVEHWVQRCMPSARQVAVEMIYPRGEHSIPMLAAFVAIEA</sequence>
<dbReference type="Gene3D" id="3.40.50.12780">
    <property type="entry name" value="N-terminal domain of ligase-like"/>
    <property type="match status" value="1"/>
</dbReference>
<feature type="domain" description="Carrier" evidence="9">
    <location>
        <begin position="1313"/>
        <end position="1386"/>
    </location>
</feature>
<dbReference type="PANTHER" id="PTHR45527">
    <property type="entry name" value="NONRIBOSOMAL PEPTIDE SYNTHETASE"/>
    <property type="match status" value="1"/>
</dbReference>
<evidence type="ECO:0000256" key="7">
    <source>
        <dbReference type="ARBA" id="ARBA00029454"/>
    </source>
</evidence>
<gene>
    <name evidence="10" type="ORF">E4U60_002408</name>
</gene>
<feature type="domain" description="Carrier" evidence="9">
    <location>
        <begin position="2400"/>
        <end position="2476"/>
    </location>
</feature>
<dbReference type="SUPFAM" id="SSF53335">
    <property type="entry name" value="S-adenosyl-L-methionine-dependent methyltransferases"/>
    <property type="match status" value="1"/>
</dbReference>
<dbReference type="Gene3D" id="1.10.1200.10">
    <property type="entry name" value="ACP-like"/>
    <property type="match status" value="2"/>
</dbReference>
<dbReference type="CDD" id="cd19545">
    <property type="entry name" value="FUM14_C_NRPS-like"/>
    <property type="match status" value="2"/>
</dbReference>
<dbReference type="InterPro" id="IPR036736">
    <property type="entry name" value="ACP-like_sf"/>
</dbReference>
<dbReference type="InterPro" id="IPR006162">
    <property type="entry name" value="Ppantetheine_attach_site"/>
</dbReference>
<dbReference type="OrthoDB" id="416786at2759"/>
<dbReference type="Pfam" id="PF00550">
    <property type="entry name" value="PP-binding"/>
    <property type="match status" value="2"/>
</dbReference>
<dbReference type="InterPro" id="IPR029063">
    <property type="entry name" value="SAM-dependent_MTases_sf"/>
</dbReference>
<dbReference type="GO" id="GO:0043041">
    <property type="term" value="P:amino acid activation for nonribosomal peptide biosynthetic process"/>
    <property type="evidence" value="ECO:0007669"/>
    <property type="project" value="TreeGrafter"/>
</dbReference>
<comment type="pathway">
    <text evidence="1">Alkaloid biosynthesis; ergot alkaloid biosynthesis.</text>
</comment>
<feature type="region of interest" description="Disordered" evidence="8">
    <location>
        <begin position="55"/>
        <end position="74"/>
    </location>
</feature>
<dbReference type="PANTHER" id="PTHR45527:SF1">
    <property type="entry name" value="FATTY ACID SYNTHASE"/>
    <property type="match status" value="1"/>
</dbReference>
<dbReference type="InterPro" id="IPR042099">
    <property type="entry name" value="ANL_N_sf"/>
</dbReference>
<dbReference type="GO" id="GO:0016740">
    <property type="term" value="F:transferase activity"/>
    <property type="evidence" value="ECO:0007669"/>
    <property type="project" value="UniProtKB-KW"/>
</dbReference>
<dbReference type="InterPro" id="IPR001242">
    <property type="entry name" value="Condensation_dom"/>
</dbReference>
<dbReference type="Gene3D" id="3.30.559.30">
    <property type="entry name" value="Nonribosomal peptide synthetase, condensation domain"/>
    <property type="match status" value="3"/>
</dbReference>
<dbReference type="InterPro" id="IPR009081">
    <property type="entry name" value="PP-bd_ACP"/>
</dbReference>
<evidence type="ECO:0000313" key="10">
    <source>
        <dbReference type="EMBL" id="KAG5936654.1"/>
    </source>
</evidence>
<dbReference type="SUPFAM" id="SSF52777">
    <property type="entry name" value="CoA-dependent acyltransferases"/>
    <property type="match status" value="5"/>
</dbReference>
<keyword evidence="11" id="KW-1185">Reference proteome</keyword>
<dbReference type="PROSITE" id="PS00012">
    <property type="entry name" value="PHOSPHOPANTETHEINE"/>
    <property type="match status" value="2"/>
</dbReference>
<dbReference type="InterPro" id="IPR023213">
    <property type="entry name" value="CAT-like_dom_sf"/>
</dbReference>
<dbReference type="FunFam" id="3.40.50.12780:FF:000014">
    <property type="entry name" value="Nonribosomal peptide synthetase 1"/>
    <property type="match status" value="1"/>
</dbReference>
<comment type="similarity">
    <text evidence="7">Belongs to the NRP synthetase family.</text>
</comment>
<dbReference type="InterPro" id="IPR010071">
    <property type="entry name" value="AA_adenyl_dom"/>
</dbReference>
<dbReference type="GO" id="GO:0016874">
    <property type="term" value="F:ligase activity"/>
    <property type="evidence" value="ECO:0007669"/>
    <property type="project" value="UniProtKB-KW"/>
</dbReference>
<dbReference type="FunFam" id="3.30.559.30:FF:000003">
    <property type="entry name" value="Nonribosomal peptide synthase SidD"/>
    <property type="match status" value="2"/>
</dbReference>
<keyword evidence="4" id="KW-0436">Ligase</keyword>
<dbReference type="InterPro" id="IPR045851">
    <property type="entry name" value="AMP-bd_C_sf"/>
</dbReference>
<dbReference type="Gene3D" id="3.40.50.980">
    <property type="match status" value="4"/>
</dbReference>
<dbReference type="FunFam" id="3.30.300.30:FF:000084">
    <property type="entry name" value="Enniatin synthase"/>
    <property type="match status" value="1"/>
</dbReference>
<organism evidence="10 11">
    <name type="scientific">Claviceps pazoutovae</name>
    <dbReference type="NCBI Taxonomy" id="1649127"/>
    <lineage>
        <taxon>Eukaryota</taxon>
        <taxon>Fungi</taxon>
        <taxon>Dikarya</taxon>
        <taxon>Ascomycota</taxon>
        <taxon>Pezizomycotina</taxon>
        <taxon>Sordariomycetes</taxon>
        <taxon>Hypocreomycetidae</taxon>
        <taxon>Hypocreales</taxon>
        <taxon>Clavicipitaceae</taxon>
        <taxon>Claviceps</taxon>
    </lineage>
</organism>
<accession>A0A9P7SH45</accession>
<reference evidence="10 11" key="1">
    <citation type="journal article" date="2020" name="bioRxiv">
        <title>Whole genome comparisons of ergot fungi reveals the divergence and evolution of species within the genus Claviceps are the result of varying mechanisms driving genome evolution and host range expansion.</title>
        <authorList>
            <person name="Wyka S.A."/>
            <person name="Mondo S.J."/>
            <person name="Liu M."/>
            <person name="Dettman J."/>
            <person name="Nalam V."/>
            <person name="Broders K.D."/>
        </authorList>
    </citation>
    <scope>NUCLEOTIDE SEQUENCE [LARGE SCALE GENOMIC DNA]</scope>
    <source>
        <strain evidence="10 11">CCC 1485</strain>
    </source>
</reference>
<dbReference type="Gene3D" id="3.30.559.10">
    <property type="entry name" value="Chloramphenicol acetyltransferase-like domain"/>
    <property type="match status" value="2"/>
</dbReference>